<dbReference type="PANTHER" id="PTHR37314:SF4">
    <property type="entry name" value="UPF0700 TRANSMEMBRANE PROTEIN YOAK"/>
    <property type="match status" value="1"/>
</dbReference>
<feature type="transmembrane region" description="Helical" evidence="1">
    <location>
        <begin position="197"/>
        <end position="217"/>
    </location>
</feature>
<evidence type="ECO:0000313" key="2">
    <source>
        <dbReference type="EMBL" id="EDP14317.1"/>
    </source>
</evidence>
<gene>
    <name evidence="2" type="ORF">CLOBOL_05485</name>
</gene>
<feature type="transmembrane region" description="Helical" evidence="1">
    <location>
        <begin position="112"/>
        <end position="132"/>
    </location>
</feature>
<dbReference type="eggNOG" id="COG3619">
    <property type="taxonomic scope" value="Bacteria"/>
</dbReference>
<reference evidence="2 3" key="2">
    <citation type="submission" date="2007-09" db="EMBL/GenBank/DDBJ databases">
        <title>Draft genome sequence of Clostridium bolteae (ATCC BAA-613).</title>
        <authorList>
            <person name="Sudarsanam P."/>
            <person name="Ley R."/>
            <person name="Guruge J."/>
            <person name="Turnbaugh P.J."/>
            <person name="Mahowald M."/>
            <person name="Liep D."/>
            <person name="Gordon J."/>
        </authorList>
    </citation>
    <scope>NUCLEOTIDE SEQUENCE [LARGE SCALE GENOMIC DNA]</scope>
    <source>
        <strain evidence="3">ATCC BAA-613 / DSM 15670 / CCUG 46953 / JCM 12243 / WAL 16351</strain>
    </source>
</reference>
<keyword evidence="1" id="KW-1133">Transmembrane helix</keyword>
<comment type="caution">
    <text evidence="2">The sequence shown here is derived from an EMBL/GenBank/DDBJ whole genome shotgun (WGS) entry which is preliminary data.</text>
</comment>
<dbReference type="PANTHER" id="PTHR37314">
    <property type="entry name" value="SLR0142 PROTEIN"/>
    <property type="match status" value="1"/>
</dbReference>
<dbReference type="Proteomes" id="UP000005396">
    <property type="component" value="Unassembled WGS sequence"/>
</dbReference>
<dbReference type="PaxDb" id="411902-CLOBOL_05485"/>
<dbReference type="Pfam" id="PF06912">
    <property type="entry name" value="DUF1275"/>
    <property type="match status" value="1"/>
</dbReference>
<keyword evidence="1" id="KW-0812">Transmembrane</keyword>
<feature type="transmembrane region" description="Helical" evidence="1">
    <location>
        <begin position="223"/>
        <end position="239"/>
    </location>
</feature>
<dbReference type="EMBL" id="ABCC02000040">
    <property type="protein sequence ID" value="EDP14317.1"/>
    <property type="molecule type" value="Genomic_DNA"/>
</dbReference>
<reference evidence="2 3" key="1">
    <citation type="submission" date="2007-08" db="EMBL/GenBank/DDBJ databases">
        <authorList>
            <person name="Fulton L."/>
            <person name="Clifton S."/>
            <person name="Fulton B."/>
            <person name="Xu J."/>
            <person name="Minx P."/>
            <person name="Pepin K.H."/>
            <person name="Johnson M."/>
            <person name="Thiruvilangam P."/>
            <person name="Bhonagiri V."/>
            <person name="Nash W.E."/>
            <person name="Mardis E.R."/>
            <person name="Wilson R.K."/>
        </authorList>
    </citation>
    <scope>NUCLEOTIDE SEQUENCE [LARGE SCALE GENOMIC DNA]</scope>
    <source>
        <strain evidence="3">ATCC BAA-613 / DSM 15670 / CCUG 46953 / JCM 12243 / WAL 16351</strain>
    </source>
</reference>
<protein>
    <recommendedName>
        <fullName evidence="4">DUF1275 domain-containing protein</fullName>
    </recommendedName>
</protein>
<sequence length="248" mass="27940">MSWKNQIYQIPNLGKAAGEMEKSMGTRGQMSEAVSTGIFLTLSGGFQDAYTYYCRGNVFANAQTGNIVLMGSHLAAREWNLAVRYLAPVLAFAGGVYMAEHVKRLHRQDRRFHWRQLIVAIEIILLFVVGFLPQDMNMAANIIVSFVCALQVNAFRKIKGSPYATTMCIGNLRSATENLYWYRHTGKKDHRDKCIRYYGVIGIFAVGAVMGSVLTAYLRERTIWVSCGLLLVSFLIMFVKEDIEGGRR</sequence>
<organism evidence="2 3">
    <name type="scientific">Enterocloster bolteae (strain ATCC BAA-613 / DSM 15670 / CCUG 46953 / JCM 12243 / WAL 16351)</name>
    <name type="common">Clostridium bolteae</name>
    <dbReference type="NCBI Taxonomy" id="411902"/>
    <lineage>
        <taxon>Bacteria</taxon>
        <taxon>Bacillati</taxon>
        <taxon>Bacillota</taxon>
        <taxon>Clostridia</taxon>
        <taxon>Lachnospirales</taxon>
        <taxon>Lachnospiraceae</taxon>
        <taxon>Enterocloster</taxon>
    </lineage>
</organism>
<evidence type="ECO:0000256" key="1">
    <source>
        <dbReference type="SAM" id="Phobius"/>
    </source>
</evidence>
<name>A8RZR8_ENTBW</name>
<feature type="transmembrane region" description="Helical" evidence="1">
    <location>
        <begin position="138"/>
        <end position="155"/>
    </location>
</feature>
<dbReference type="AlphaFoldDB" id="A8RZR8"/>
<evidence type="ECO:0008006" key="4">
    <source>
        <dbReference type="Google" id="ProtNLM"/>
    </source>
</evidence>
<proteinExistence type="predicted"/>
<evidence type="ECO:0000313" key="3">
    <source>
        <dbReference type="Proteomes" id="UP000005396"/>
    </source>
</evidence>
<dbReference type="InterPro" id="IPR010699">
    <property type="entry name" value="DUF1275"/>
</dbReference>
<accession>A8RZR8</accession>
<dbReference type="HOGENOM" id="CLU_079303_0_0_9"/>
<keyword evidence="1" id="KW-0472">Membrane</keyword>